<sequence>ILFFLFPSFLILAIVAVLPVSDYQTITVVIGILTIPIFTRIIANAIRRENNYIEIAKSIIKSIPLEVMFAILLYQALGFIGLSDPQVPLLGETLNWGGARLLSAIWALFWPGLFLFFITLSLIFLHEGLQAPASQNNISSLRSSRYT</sequence>
<feature type="transmembrane region" description="Helical" evidence="1">
    <location>
        <begin position="26"/>
        <end position="43"/>
    </location>
</feature>
<reference evidence="2" key="1">
    <citation type="journal article" date="2014" name="Front. Microbiol.">
        <title>High frequency of phylogenetically diverse reductive dehalogenase-homologous genes in deep subseafloor sedimentary metagenomes.</title>
        <authorList>
            <person name="Kawai M."/>
            <person name="Futagami T."/>
            <person name="Toyoda A."/>
            <person name="Takaki Y."/>
            <person name="Nishi S."/>
            <person name="Hori S."/>
            <person name="Arai W."/>
            <person name="Tsubouchi T."/>
            <person name="Morono Y."/>
            <person name="Uchiyama I."/>
            <person name="Ito T."/>
            <person name="Fujiyama A."/>
            <person name="Inagaki F."/>
            <person name="Takami H."/>
        </authorList>
    </citation>
    <scope>NUCLEOTIDE SEQUENCE</scope>
    <source>
        <strain evidence="2">Expedition CK06-06</strain>
    </source>
</reference>
<keyword evidence="1" id="KW-1133">Transmembrane helix</keyword>
<protein>
    <recommendedName>
        <fullName evidence="3">ABC transmembrane type-1 domain-containing protein</fullName>
    </recommendedName>
</protein>
<evidence type="ECO:0000313" key="2">
    <source>
        <dbReference type="EMBL" id="GAI22716.1"/>
    </source>
</evidence>
<organism evidence="2">
    <name type="scientific">marine sediment metagenome</name>
    <dbReference type="NCBI Taxonomy" id="412755"/>
    <lineage>
        <taxon>unclassified sequences</taxon>
        <taxon>metagenomes</taxon>
        <taxon>ecological metagenomes</taxon>
    </lineage>
</organism>
<feature type="transmembrane region" description="Helical" evidence="1">
    <location>
        <begin position="103"/>
        <end position="125"/>
    </location>
</feature>
<feature type="non-terminal residue" evidence="2">
    <location>
        <position position="147"/>
    </location>
</feature>
<keyword evidence="1" id="KW-0812">Transmembrane</keyword>
<evidence type="ECO:0008006" key="3">
    <source>
        <dbReference type="Google" id="ProtNLM"/>
    </source>
</evidence>
<name>X1MXG4_9ZZZZ</name>
<evidence type="ECO:0000256" key="1">
    <source>
        <dbReference type="SAM" id="Phobius"/>
    </source>
</evidence>
<gene>
    <name evidence="2" type="ORF">S06H3_24277</name>
</gene>
<dbReference type="EMBL" id="BARV01013450">
    <property type="protein sequence ID" value="GAI22716.1"/>
    <property type="molecule type" value="Genomic_DNA"/>
</dbReference>
<keyword evidence="1" id="KW-0472">Membrane</keyword>
<proteinExistence type="predicted"/>
<accession>X1MXG4</accession>
<feature type="transmembrane region" description="Helical" evidence="1">
    <location>
        <begin position="63"/>
        <end position="83"/>
    </location>
</feature>
<feature type="non-terminal residue" evidence="2">
    <location>
        <position position="1"/>
    </location>
</feature>
<dbReference type="AlphaFoldDB" id="X1MXG4"/>
<comment type="caution">
    <text evidence="2">The sequence shown here is derived from an EMBL/GenBank/DDBJ whole genome shotgun (WGS) entry which is preliminary data.</text>
</comment>